<protein>
    <submittedName>
        <fullName evidence="1">Uncharacterized protein</fullName>
    </submittedName>
</protein>
<accession>A0A6G1DMQ8</accession>
<dbReference type="EMBL" id="SPHZ02000006">
    <property type="protein sequence ID" value="KAF0913908.1"/>
    <property type="molecule type" value="Genomic_DNA"/>
</dbReference>
<organism evidence="1 2">
    <name type="scientific">Oryza meyeriana var. granulata</name>
    <dbReference type="NCBI Taxonomy" id="110450"/>
    <lineage>
        <taxon>Eukaryota</taxon>
        <taxon>Viridiplantae</taxon>
        <taxon>Streptophyta</taxon>
        <taxon>Embryophyta</taxon>
        <taxon>Tracheophyta</taxon>
        <taxon>Spermatophyta</taxon>
        <taxon>Magnoliopsida</taxon>
        <taxon>Liliopsida</taxon>
        <taxon>Poales</taxon>
        <taxon>Poaceae</taxon>
        <taxon>BOP clade</taxon>
        <taxon>Oryzoideae</taxon>
        <taxon>Oryzeae</taxon>
        <taxon>Oryzinae</taxon>
        <taxon>Oryza</taxon>
        <taxon>Oryza meyeriana</taxon>
    </lineage>
</organism>
<evidence type="ECO:0000313" key="2">
    <source>
        <dbReference type="Proteomes" id="UP000479710"/>
    </source>
</evidence>
<dbReference type="AlphaFoldDB" id="A0A6G1DMQ8"/>
<reference evidence="1 2" key="1">
    <citation type="submission" date="2019-11" db="EMBL/GenBank/DDBJ databases">
        <title>Whole genome sequence of Oryza granulata.</title>
        <authorList>
            <person name="Li W."/>
        </authorList>
    </citation>
    <scope>NUCLEOTIDE SEQUENCE [LARGE SCALE GENOMIC DNA]</scope>
    <source>
        <strain evidence="2">cv. Menghai</strain>
        <tissue evidence="1">Leaf</tissue>
    </source>
</reference>
<proteinExistence type="predicted"/>
<name>A0A6G1DMQ8_9ORYZ</name>
<dbReference type="OrthoDB" id="646432at2759"/>
<comment type="caution">
    <text evidence="1">The sequence shown here is derived from an EMBL/GenBank/DDBJ whole genome shotgun (WGS) entry which is preliminary data.</text>
</comment>
<evidence type="ECO:0000313" key="1">
    <source>
        <dbReference type="EMBL" id="KAF0913908.1"/>
    </source>
</evidence>
<dbReference type="InterPro" id="IPR012871">
    <property type="entry name" value="DUF1668_ORYSA"/>
</dbReference>
<gene>
    <name evidence="1" type="ORF">E2562_024975</name>
</gene>
<sequence length="87" mass="9998">MERLHFPRPVITFRASAVDDEWRIHCFPLTENKGLCADQFGHTFLFDVDEHHVVTMPSLHKPKEEHLSLFIPSVASDNDSKAGTLHF</sequence>
<keyword evidence="2" id="KW-1185">Reference proteome</keyword>
<dbReference type="Proteomes" id="UP000479710">
    <property type="component" value="Unassembled WGS sequence"/>
</dbReference>
<dbReference type="Pfam" id="PF07893">
    <property type="entry name" value="DUF1668"/>
    <property type="match status" value="1"/>
</dbReference>